<dbReference type="Gene3D" id="3.30.1380.10">
    <property type="match status" value="1"/>
</dbReference>
<comment type="similarity">
    <text evidence="9">Belongs to the peptidase M15D family.</text>
</comment>
<feature type="signal peptide" evidence="10">
    <location>
        <begin position="1"/>
        <end position="21"/>
    </location>
</feature>
<dbReference type="EMBL" id="LS974202">
    <property type="protein sequence ID" value="SSC12801.1"/>
    <property type="molecule type" value="Genomic_DNA"/>
</dbReference>
<dbReference type="KEGG" id="minf:MESINF_1357"/>
<dbReference type="HAMAP" id="MF_01924">
    <property type="entry name" value="A_A_dipeptidase"/>
    <property type="match status" value="1"/>
</dbReference>
<evidence type="ECO:0000256" key="4">
    <source>
        <dbReference type="ARBA" id="ARBA00022801"/>
    </source>
</evidence>
<keyword evidence="4 9" id="KW-0378">Hydrolase</keyword>
<evidence type="ECO:0000256" key="2">
    <source>
        <dbReference type="ARBA" id="ARBA00022670"/>
    </source>
</evidence>
<dbReference type="RefSeq" id="WP_197712717.1">
    <property type="nucleotide sequence ID" value="NZ_LS974202.1"/>
</dbReference>
<feature type="site" description="Transition state stabilizer" evidence="9">
    <location>
        <position position="222"/>
    </location>
</feature>
<evidence type="ECO:0000313" key="11">
    <source>
        <dbReference type="EMBL" id="SSC12801.1"/>
    </source>
</evidence>
<evidence type="ECO:0000256" key="6">
    <source>
        <dbReference type="ARBA" id="ARBA00022997"/>
    </source>
</evidence>
<dbReference type="GO" id="GO:0071555">
    <property type="term" value="P:cell wall organization"/>
    <property type="evidence" value="ECO:0007669"/>
    <property type="project" value="UniProtKB-KW"/>
</dbReference>
<sequence>MKRLVLFFALLLTVSLFAVSAAVEDVASSLFGRYEGAETHFFFREIDSSLQLLVKSSDGELIFNGSRYLPVECAELCEDNYLCEPNPFKFTIITFGRDEADMGVSCVAGGEVFRRKFYGPEGGDVFKITPVESIDKLLPIALEATPPVEAGTFLPHDLVEVTLLDPSIKLDIRYARHDNFMGVPLYSQERAFLQRPAAQALVKASELLRSMGYGLVIHDAYRPWYVTKMFWDATPDDLKEFVADPQKGSRHNRGCAVDVSLYILSTGEFIDFGGGYDEFSERSYIDYPGGTGLQRWYRELLRETMVSVGFEPLQEEWWHFDYRDWKSYTIANLTFEELVSLQESSGF</sequence>
<keyword evidence="10" id="KW-0732">Signal</keyword>
<evidence type="ECO:0000313" key="12">
    <source>
        <dbReference type="Proteomes" id="UP000250796"/>
    </source>
</evidence>
<feature type="binding site" evidence="9">
    <location>
        <position position="319"/>
    </location>
    <ligand>
        <name>Zn(2+)</name>
        <dbReference type="ChEBI" id="CHEBI:29105"/>
        <note>catalytic</note>
    </ligand>
</feature>
<dbReference type="CDD" id="cd14840">
    <property type="entry name" value="D-Ala-D-Ala_dipeptidase_Aad"/>
    <property type="match status" value="1"/>
</dbReference>
<dbReference type="InterPro" id="IPR009045">
    <property type="entry name" value="Zn_M74/Hedgehog-like"/>
</dbReference>
<comment type="function">
    <text evidence="9">Catalyzes hydrolysis of the D-alanyl-D-alanine dipeptide.</text>
</comment>
<dbReference type="PANTHER" id="PTHR43126:SF1">
    <property type="entry name" value="D-ALANYL-D-ALANINE DIPEPTIDASE"/>
    <property type="match status" value="1"/>
</dbReference>
<gene>
    <name evidence="11" type="ORF">MESINF_1357</name>
</gene>
<comment type="cofactor">
    <cofactor evidence="9">
        <name>Zn(2+)</name>
        <dbReference type="ChEBI" id="CHEBI:29105"/>
    </cofactor>
    <text evidence="9">Binds 1 zinc ion per subunit.</text>
</comment>
<evidence type="ECO:0000256" key="7">
    <source>
        <dbReference type="ARBA" id="ARBA00023049"/>
    </source>
</evidence>
<feature type="chain" id="PRO_5031202950" description="D-alanyl-D-alanine dipeptidase" evidence="10">
    <location>
        <begin position="22"/>
        <end position="347"/>
    </location>
</feature>
<dbReference type="InterPro" id="IPR000755">
    <property type="entry name" value="A_A_dipeptidase"/>
</dbReference>
<dbReference type="PANTHER" id="PTHR43126">
    <property type="entry name" value="D-ALANYL-D-ALANINE DIPEPTIDASE"/>
    <property type="match status" value="1"/>
</dbReference>
<evidence type="ECO:0000256" key="8">
    <source>
        <dbReference type="ARBA" id="ARBA00023316"/>
    </source>
</evidence>
<keyword evidence="7 9" id="KW-0482">Metalloprotease</keyword>
<evidence type="ECO:0000256" key="3">
    <source>
        <dbReference type="ARBA" id="ARBA00022723"/>
    </source>
</evidence>
<evidence type="ECO:0000256" key="5">
    <source>
        <dbReference type="ARBA" id="ARBA00022833"/>
    </source>
</evidence>
<dbReference type="GO" id="GO:0008237">
    <property type="term" value="F:metallopeptidase activity"/>
    <property type="evidence" value="ECO:0007669"/>
    <property type="project" value="UniProtKB-KW"/>
</dbReference>
<keyword evidence="8" id="KW-0961">Cell wall biogenesis/degradation</keyword>
<protein>
    <recommendedName>
        <fullName evidence="9">D-alanyl-D-alanine dipeptidase</fullName>
        <shortName evidence="9">D-Ala-D-Ala dipeptidase</shortName>
        <ecNumber evidence="9">3.4.13.22</ecNumber>
    </recommendedName>
</protein>
<keyword evidence="12" id="KW-1185">Reference proteome</keyword>
<reference evidence="11 12" key="1">
    <citation type="submission" date="2017-01" db="EMBL/GenBank/DDBJ databases">
        <authorList>
            <person name="Erauso G."/>
        </authorList>
    </citation>
    <scope>NUCLEOTIDE SEQUENCE [LARGE SCALE GENOMIC DNA]</scope>
    <source>
        <strain evidence="11">MESINF1</strain>
    </source>
</reference>
<dbReference type="SUPFAM" id="SSF55166">
    <property type="entry name" value="Hedgehog/DD-peptidase"/>
    <property type="match status" value="1"/>
</dbReference>
<keyword evidence="5 9" id="KW-0862">Zinc</keyword>
<keyword evidence="6 9" id="KW-0224">Dipeptidase</keyword>
<evidence type="ECO:0000256" key="1">
    <source>
        <dbReference type="ARBA" id="ARBA00001362"/>
    </source>
</evidence>
<feature type="active site" description="Proton donor/acceptor" evidence="9">
    <location>
        <position position="316"/>
    </location>
</feature>
<keyword evidence="2 9" id="KW-0645">Protease</keyword>
<accession>A0A7Z7LEW4</accession>
<dbReference type="Proteomes" id="UP000250796">
    <property type="component" value="Chromosome MESINF"/>
</dbReference>
<dbReference type="Pfam" id="PF01427">
    <property type="entry name" value="Peptidase_M15"/>
    <property type="match status" value="1"/>
</dbReference>
<feature type="binding site" evidence="9">
    <location>
        <position position="258"/>
    </location>
    <ligand>
        <name>Zn(2+)</name>
        <dbReference type="ChEBI" id="CHEBI:29105"/>
        <note>catalytic</note>
    </ligand>
</feature>
<feature type="binding site" evidence="9">
    <location>
        <position position="251"/>
    </location>
    <ligand>
        <name>Zn(2+)</name>
        <dbReference type="ChEBI" id="CHEBI:29105"/>
        <note>catalytic</note>
    </ligand>
</feature>
<keyword evidence="3 9" id="KW-0479">Metal-binding</keyword>
<dbReference type="GO" id="GO:0008270">
    <property type="term" value="F:zinc ion binding"/>
    <property type="evidence" value="ECO:0007669"/>
    <property type="project" value="UniProtKB-UniRule"/>
</dbReference>
<name>A0A7Z7LEW4_9BACT</name>
<proteinExistence type="inferred from homology"/>
<evidence type="ECO:0000256" key="9">
    <source>
        <dbReference type="HAMAP-Rule" id="MF_01924"/>
    </source>
</evidence>
<dbReference type="GO" id="GO:0160237">
    <property type="term" value="F:D-Ala-D-Ala dipeptidase activity"/>
    <property type="evidence" value="ECO:0007669"/>
    <property type="project" value="UniProtKB-EC"/>
</dbReference>
<organism evidence="11 12">
    <name type="scientific">Mesotoga infera</name>
    <dbReference type="NCBI Taxonomy" id="1236046"/>
    <lineage>
        <taxon>Bacteria</taxon>
        <taxon>Thermotogati</taxon>
        <taxon>Thermotogota</taxon>
        <taxon>Thermotogae</taxon>
        <taxon>Kosmotogales</taxon>
        <taxon>Kosmotogaceae</taxon>
        <taxon>Mesotoga</taxon>
    </lineage>
</organism>
<dbReference type="GO" id="GO:0006508">
    <property type="term" value="P:proteolysis"/>
    <property type="evidence" value="ECO:0007669"/>
    <property type="project" value="UniProtKB-KW"/>
</dbReference>
<evidence type="ECO:0000256" key="10">
    <source>
        <dbReference type="SAM" id="SignalP"/>
    </source>
</evidence>
<dbReference type="AlphaFoldDB" id="A0A7Z7LEW4"/>
<comment type="catalytic activity">
    <reaction evidence="1 9">
        <text>D-alanyl-D-alanine + H2O = 2 D-alanine</text>
        <dbReference type="Rhea" id="RHEA:20661"/>
        <dbReference type="ChEBI" id="CHEBI:15377"/>
        <dbReference type="ChEBI" id="CHEBI:57416"/>
        <dbReference type="ChEBI" id="CHEBI:57822"/>
        <dbReference type="EC" id="3.4.13.22"/>
    </reaction>
</comment>
<dbReference type="EC" id="3.4.13.22" evidence="9"/>